<gene>
    <name evidence="2" type="ORF">MBJ925_LOCUS4914</name>
</gene>
<evidence type="ECO:0000256" key="1">
    <source>
        <dbReference type="SAM" id="MobiDB-lite"/>
    </source>
</evidence>
<protein>
    <submittedName>
        <fullName evidence="2">Uncharacterized protein</fullName>
    </submittedName>
</protein>
<comment type="caution">
    <text evidence="2">The sequence shown here is derived from an EMBL/GenBank/DDBJ whole genome shotgun (WGS) entry which is preliminary data.</text>
</comment>
<feature type="compositionally biased region" description="Acidic residues" evidence="1">
    <location>
        <begin position="141"/>
        <end position="169"/>
    </location>
</feature>
<accession>A0A816LDC8</accession>
<dbReference type="Proteomes" id="UP000663824">
    <property type="component" value="Unassembled WGS sequence"/>
</dbReference>
<feature type="compositionally biased region" description="Low complexity" evidence="1">
    <location>
        <begin position="203"/>
        <end position="229"/>
    </location>
</feature>
<sequence>MMPMLPMCDSRAMLMPMGQGMSGMAPAMVPMMPMAGGPMMPMAGGPMMPMAGGPMYYPMNNLNMFSTTSIMSEYDRHMYGRFRHVEREHPQYRHAPFDWYRPPKQRHNIIHEDAAVVTHDGPVPIGDFYRYYIYGDEDDDQDDYDDGDEYYEDDEHSSSFDSDDYDDTVDPSYEQRAAGYRRNPREAPGFADENTGMNRPSMGRNNLGAANANRRTTFPTTTARPANRTLGRNDNFDDAASVNSTYDN</sequence>
<dbReference type="EMBL" id="CAJNRE010001101">
    <property type="protein sequence ID" value="CAF1935238.1"/>
    <property type="molecule type" value="Genomic_DNA"/>
</dbReference>
<proteinExistence type="predicted"/>
<name>A0A816LDC8_9BILA</name>
<evidence type="ECO:0000313" key="3">
    <source>
        <dbReference type="Proteomes" id="UP000663824"/>
    </source>
</evidence>
<feature type="region of interest" description="Disordered" evidence="1">
    <location>
        <begin position="141"/>
        <end position="248"/>
    </location>
</feature>
<organism evidence="2 3">
    <name type="scientific">Rotaria magnacalcarata</name>
    <dbReference type="NCBI Taxonomy" id="392030"/>
    <lineage>
        <taxon>Eukaryota</taxon>
        <taxon>Metazoa</taxon>
        <taxon>Spiralia</taxon>
        <taxon>Gnathifera</taxon>
        <taxon>Rotifera</taxon>
        <taxon>Eurotatoria</taxon>
        <taxon>Bdelloidea</taxon>
        <taxon>Philodinida</taxon>
        <taxon>Philodinidae</taxon>
        <taxon>Rotaria</taxon>
    </lineage>
</organism>
<evidence type="ECO:0000313" key="2">
    <source>
        <dbReference type="EMBL" id="CAF1935238.1"/>
    </source>
</evidence>
<dbReference type="AlphaFoldDB" id="A0A816LDC8"/>
<reference evidence="2" key="1">
    <citation type="submission" date="2021-02" db="EMBL/GenBank/DDBJ databases">
        <authorList>
            <person name="Nowell W R."/>
        </authorList>
    </citation>
    <scope>NUCLEOTIDE SEQUENCE</scope>
</reference>